<name>A0A7W4IWG8_9PROT</name>
<protein>
    <submittedName>
        <fullName evidence="1">Uncharacterized protein</fullName>
    </submittedName>
</protein>
<dbReference type="EMBL" id="JABEQD010000022">
    <property type="protein sequence ID" value="MBB2170344.1"/>
    <property type="molecule type" value="Genomic_DNA"/>
</dbReference>
<dbReference type="Proteomes" id="UP000559860">
    <property type="component" value="Unassembled WGS sequence"/>
</dbReference>
<dbReference type="AlphaFoldDB" id="A0A7W4IWG8"/>
<organism evidence="1 2">
    <name type="scientific">Gluconacetobacter aggeris</name>
    <dbReference type="NCBI Taxonomy" id="1286186"/>
    <lineage>
        <taxon>Bacteria</taxon>
        <taxon>Pseudomonadati</taxon>
        <taxon>Pseudomonadota</taxon>
        <taxon>Alphaproteobacteria</taxon>
        <taxon>Acetobacterales</taxon>
        <taxon>Acetobacteraceae</taxon>
        <taxon>Gluconacetobacter</taxon>
    </lineage>
</organism>
<keyword evidence="2" id="KW-1185">Reference proteome</keyword>
<comment type="caution">
    <text evidence="1">The sequence shown here is derived from an EMBL/GenBank/DDBJ whole genome shotgun (WGS) entry which is preliminary data.</text>
</comment>
<proteinExistence type="predicted"/>
<evidence type="ECO:0000313" key="2">
    <source>
        <dbReference type="Proteomes" id="UP000559860"/>
    </source>
</evidence>
<evidence type="ECO:0000313" key="1">
    <source>
        <dbReference type="EMBL" id="MBB2170344.1"/>
    </source>
</evidence>
<accession>A0A7W4IWG8</accession>
<sequence length="88" mass="9700">MTASVETKILFQPYRWKSQKRGPDRLEAAPAIECKVIGDGLRKIERIRAGDTGFAGAQLVRISVDVEAGDYGEPEFLDEAGHVPARDE</sequence>
<reference evidence="1 2" key="1">
    <citation type="submission" date="2020-04" db="EMBL/GenBank/DDBJ databases">
        <title>Description of novel Gluconacetobacter.</title>
        <authorList>
            <person name="Sombolestani A."/>
        </authorList>
    </citation>
    <scope>NUCLEOTIDE SEQUENCE [LARGE SCALE GENOMIC DNA]</scope>
    <source>
        <strain evidence="1 2">LMG 27801</strain>
    </source>
</reference>
<dbReference type="RefSeq" id="WP_182987789.1">
    <property type="nucleotide sequence ID" value="NZ_JABEQD010000022.1"/>
</dbReference>
<gene>
    <name evidence="1" type="ORF">HLH36_18690</name>
</gene>